<dbReference type="Proteomes" id="UP001476798">
    <property type="component" value="Unassembled WGS sequence"/>
</dbReference>
<organism evidence="1 2">
    <name type="scientific">Goodea atripinnis</name>
    <dbReference type="NCBI Taxonomy" id="208336"/>
    <lineage>
        <taxon>Eukaryota</taxon>
        <taxon>Metazoa</taxon>
        <taxon>Chordata</taxon>
        <taxon>Craniata</taxon>
        <taxon>Vertebrata</taxon>
        <taxon>Euteleostomi</taxon>
        <taxon>Actinopterygii</taxon>
        <taxon>Neopterygii</taxon>
        <taxon>Teleostei</taxon>
        <taxon>Neoteleostei</taxon>
        <taxon>Acanthomorphata</taxon>
        <taxon>Ovalentaria</taxon>
        <taxon>Atherinomorphae</taxon>
        <taxon>Cyprinodontiformes</taxon>
        <taxon>Goodeidae</taxon>
        <taxon>Goodea</taxon>
    </lineage>
</organism>
<evidence type="ECO:0008006" key="3">
    <source>
        <dbReference type="Google" id="ProtNLM"/>
    </source>
</evidence>
<name>A0ABV0NHI4_9TELE</name>
<evidence type="ECO:0000313" key="1">
    <source>
        <dbReference type="EMBL" id="MEQ2170842.1"/>
    </source>
</evidence>
<reference evidence="1 2" key="1">
    <citation type="submission" date="2021-06" db="EMBL/GenBank/DDBJ databases">
        <authorList>
            <person name="Palmer J.M."/>
        </authorList>
    </citation>
    <scope>NUCLEOTIDE SEQUENCE [LARGE SCALE GENOMIC DNA]</scope>
    <source>
        <strain evidence="1 2">GA_2019</strain>
        <tissue evidence="1">Muscle</tissue>
    </source>
</reference>
<evidence type="ECO:0000313" key="2">
    <source>
        <dbReference type="Proteomes" id="UP001476798"/>
    </source>
</evidence>
<comment type="caution">
    <text evidence="1">The sequence shown here is derived from an EMBL/GenBank/DDBJ whole genome shotgun (WGS) entry which is preliminary data.</text>
</comment>
<accession>A0ABV0NHI4</accession>
<dbReference type="EMBL" id="JAHRIO010040167">
    <property type="protein sequence ID" value="MEQ2170842.1"/>
    <property type="molecule type" value="Genomic_DNA"/>
</dbReference>
<gene>
    <name evidence="1" type="ORF">GOODEAATRI_004430</name>
</gene>
<proteinExistence type="predicted"/>
<keyword evidence="2" id="KW-1185">Reference proteome</keyword>
<protein>
    <recommendedName>
        <fullName evidence="3">Secreted protein</fullName>
    </recommendedName>
</protein>
<sequence>MVSALWTGFYFSMYACAHIHTNIQYGAFRKLSCISQRSEEPPRFVHKHRTLLKELRGTDTTLHINSRLDALIEPVCGSVSEGVSQSHAQFTSVEVSHPVGF</sequence>